<dbReference type="PANTHER" id="PTHR30024">
    <property type="entry name" value="ALIPHATIC SULFONATES-BINDING PROTEIN-RELATED"/>
    <property type="match status" value="1"/>
</dbReference>
<dbReference type="AlphaFoldDB" id="A0A2I0R188"/>
<dbReference type="CDD" id="cd13637">
    <property type="entry name" value="PBP2_Ca3427_like"/>
    <property type="match status" value="1"/>
</dbReference>
<protein>
    <submittedName>
        <fullName evidence="5">ABC transporter substrate-binding protein</fullName>
    </submittedName>
</protein>
<proteinExistence type="inferred from homology"/>
<dbReference type="SUPFAM" id="SSF53850">
    <property type="entry name" value="Periplasmic binding protein-like II"/>
    <property type="match status" value="1"/>
</dbReference>
<dbReference type="Pfam" id="PF22384">
    <property type="entry name" value="PBP2_Ca3427_like"/>
    <property type="match status" value="1"/>
</dbReference>
<comment type="caution">
    <text evidence="5">The sequence shown here is derived from an EMBL/GenBank/DDBJ whole genome shotgun (WGS) entry which is preliminary data.</text>
</comment>
<keyword evidence="3" id="KW-0732">Signal</keyword>
<dbReference type="EMBL" id="PJNI01000011">
    <property type="protein sequence ID" value="PKR80344.1"/>
    <property type="molecule type" value="Genomic_DNA"/>
</dbReference>
<sequence>MKNRMRIKIGGVPEHFNLPWRLAMQQGDFEKENIALHWEDMGGGTGQMIKGLQNKTIDVAVLLTEGISRAILQGLDAKILQVYVKSPLRWGIHVPFADQSIQKVEDLKGKTFAISREGSGSHLMSYVLADQKGWDIDNLKFNSVGDVYGGLWALENDEAQAFLWEKYTTHPYTEQEKCRYIDEVVTPWPCFVVAVRGEVAEQYEEELQTMLSVVNKKAESVKYDEKTPEVLSWRYGLKLDDVTSWLNETEWNYKAEKFDKDFDNVIKYLLKLKLITEREAENYMEKLF</sequence>
<gene>
    <name evidence="5" type="ORF">CW751_10860</name>
</gene>
<dbReference type="InterPro" id="IPR054364">
    <property type="entry name" value="Ca3427-like_PBP2"/>
</dbReference>
<evidence type="ECO:0000313" key="5">
    <source>
        <dbReference type="EMBL" id="PKR80344.1"/>
    </source>
</evidence>
<evidence type="ECO:0000259" key="4">
    <source>
        <dbReference type="Pfam" id="PF22384"/>
    </source>
</evidence>
<dbReference type="Gene3D" id="3.40.190.10">
    <property type="entry name" value="Periplasmic binding protein-like II"/>
    <property type="match status" value="2"/>
</dbReference>
<organism evidence="5 6">
    <name type="scientific">Brumimicrobium salinarum</name>
    <dbReference type="NCBI Taxonomy" id="2058658"/>
    <lineage>
        <taxon>Bacteria</taxon>
        <taxon>Pseudomonadati</taxon>
        <taxon>Bacteroidota</taxon>
        <taxon>Flavobacteriia</taxon>
        <taxon>Flavobacteriales</taxon>
        <taxon>Crocinitomicaceae</taxon>
        <taxon>Brumimicrobium</taxon>
    </lineage>
</organism>
<dbReference type="PANTHER" id="PTHR30024:SF47">
    <property type="entry name" value="TAURINE-BINDING PERIPLASMIC PROTEIN"/>
    <property type="match status" value="1"/>
</dbReference>
<comment type="subcellular location">
    <subcellularLocation>
        <location evidence="1">Periplasm</location>
    </subcellularLocation>
</comment>
<reference evidence="5 6" key="1">
    <citation type="submission" date="2017-12" db="EMBL/GenBank/DDBJ databases">
        <title>The draft genome sequence of Brumimicrobium saltpan LHR20.</title>
        <authorList>
            <person name="Do Z.-J."/>
            <person name="Luo H.-R."/>
        </authorList>
    </citation>
    <scope>NUCLEOTIDE SEQUENCE [LARGE SCALE GENOMIC DNA]</scope>
    <source>
        <strain evidence="5 6">LHR20</strain>
    </source>
</reference>
<keyword evidence="6" id="KW-1185">Reference proteome</keyword>
<dbReference type="RefSeq" id="WP_101335056.1">
    <property type="nucleotide sequence ID" value="NZ_PJNI01000011.1"/>
</dbReference>
<dbReference type="Proteomes" id="UP000236654">
    <property type="component" value="Unassembled WGS sequence"/>
</dbReference>
<evidence type="ECO:0000256" key="1">
    <source>
        <dbReference type="ARBA" id="ARBA00004418"/>
    </source>
</evidence>
<feature type="domain" description="Ca3427-like PBP 2" evidence="4">
    <location>
        <begin position="90"/>
        <end position="184"/>
    </location>
</feature>
<name>A0A2I0R188_9FLAO</name>
<accession>A0A2I0R188</accession>
<dbReference type="OrthoDB" id="6191474at2"/>
<dbReference type="GO" id="GO:0042597">
    <property type="term" value="C:periplasmic space"/>
    <property type="evidence" value="ECO:0007669"/>
    <property type="project" value="UniProtKB-SubCell"/>
</dbReference>
<evidence type="ECO:0000256" key="2">
    <source>
        <dbReference type="ARBA" id="ARBA00010742"/>
    </source>
</evidence>
<evidence type="ECO:0000313" key="6">
    <source>
        <dbReference type="Proteomes" id="UP000236654"/>
    </source>
</evidence>
<comment type="similarity">
    <text evidence="2">Belongs to the bacterial solute-binding protein SsuA/TauA family.</text>
</comment>
<evidence type="ECO:0000256" key="3">
    <source>
        <dbReference type="ARBA" id="ARBA00022729"/>
    </source>
</evidence>